<dbReference type="SUPFAM" id="SSF51556">
    <property type="entry name" value="Metallo-dependent hydrolases"/>
    <property type="match status" value="1"/>
</dbReference>
<reference evidence="3 4" key="1">
    <citation type="submission" date="2016-10" db="EMBL/GenBank/DDBJ databases">
        <authorList>
            <person name="de Groot N.N."/>
        </authorList>
    </citation>
    <scope>NUCLEOTIDE SEQUENCE [LARGE SCALE GENOMIC DNA]</scope>
    <source>
        <strain evidence="3 4">CGMCC 1.9156</strain>
    </source>
</reference>
<protein>
    <submittedName>
        <fullName evidence="3">L-fuconolactonase</fullName>
    </submittedName>
</protein>
<proteinExistence type="inferred from homology"/>
<dbReference type="STRING" id="655355.SAMN05216283_11033"/>
<dbReference type="Gene3D" id="3.20.20.140">
    <property type="entry name" value="Metal-dependent hydrolases"/>
    <property type="match status" value="1"/>
</dbReference>
<dbReference type="GO" id="GO:0016787">
    <property type="term" value="F:hydrolase activity"/>
    <property type="evidence" value="ECO:0007669"/>
    <property type="project" value="InterPro"/>
</dbReference>
<dbReference type="Pfam" id="PF04909">
    <property type="entry name" value="Amidohydro_2"/>
    <property type="match status" value="1"/>
</dbReference>
<evidence type="ECO:0000259" key="2">
    <source>
        <dbReference type="Pfam" id="PF04909"/>
    </source>
</evidence>
<dbReference type="InterPro" id="IPR006680">
    <property type="entry name" value="Amidohydro-rel"/>
</dbReference>
<dbReference type="PANTHER" id="PTHR43569:SF2">
    <property type="entry name" value="AMIDOHYDROLASE-RELATED DOMAIN-CONTAINING PROTEIN"/>
    <property type="match status" value="1"/>
</dbReference>
<gene>
    <name evidence="3" type="ORF">SAMN05216283_11033</name>
</gene>
<dbReference type="RefSeq" id="WP_093920904.1">
    <property type="nucleotide sequence ID" value="NZ_FONW01000010.1"/>
</dbReference>
<feature type="domain" description="Amidohydrolase-related" evidence="2">
    <location>
        <begin position="3"/>
        <end position="275"/>
    </location>
</feature>
<name>A0A1I2K1K8_9BACT</name>
<comment type="similarity">
    <text evidence="1">Belongs to the metallo-dependent hydrolases superfamily.</text>
</comment>
<evidence type="ECO:0000313" key="3">
    <source>
        <dbReference type="EMBL" id="SFF58981.1"/>
    </source>
</evidence>
<dbReference type="InterPro" id="IPR052350">
    <property type="entry name" value="Metallo-dep_Lactonases"/>
</dbReference>
<evidence type="ECO:0000256" key="1">
    <source>
        <dbReference type="ARBA" id="ARBA00038310"/>
    </source>
</evidence>
<keyword evidence="4" id="KW-1185">Reference proteome</keyword>
<dbReference type="AlphaFoldDB" id="A0A1I2K1K8"/>
<dbReference type="PANTHER" id="PTHR43569">
    <property type="entry name" value="AMIDOHYDROLASE"/>
    <property type="match status" value="1"/>
</dbReference>
<accession>A0A1I2K1K8</accession>
<dbReference type="Proteomes" id="UP000198964">
    <property type="component" value="Unassembled WGS sequence"/>
</dbReference>
<organism evidence="3 4">
    <name type="scientific">Sunxiuqinia elliptica</name>
    <dbReference type="NCBI Taxonomy" id="655355"/>
    <lineage>
        <taxon>Bacteria</taxon>
        <taxon>Pseudomonadati</taxon>
        <taxon>Bacteroidota</taxon>
        <taxon>Bacteroidia</taxon>
        <taxon>Marinilabiliales</taxon>
        <taxon>Prolixibacteraceae</taxon>
        <taxon>Sunxiuqinia</taxon>
    </lineage>
</organism>
<dbReference type="InterPro" id="IPR032466">
    <property type="entry name" value="Metal_Hydrolase"/>
</dbReference>
<evidence type="ECO:0000313" key="4">
    <source>
        <dbReference type="Proteomes" id="UP000198964"/>
    </source>
</evidence>
<sequence length="278" mass="32404">MIIDSHHHFWSYNSEEFGWIDDDMATIRRNYFPEDLAIELDENSVEGVVTVQARQSMEETAWLLQLAIENKFMKGVVGWMPLRDAAIESLLEKYSHNPWLKGVRHVVQGEPDPEFILGKAFNRGVALLKNYGLVYDILIFEHQLPQTIRFVDQHPEQQFVVDHIAKPNIRNNEIENWSKNLRELALRPNVACKLSGMVTEADYWHWTEAQLQPYFDMVLEAFGPSRLMFGSDWPVCLVATRYACWIQVVNKAMKQLTSEEQHQIFYENAVKIYQLSAS</sequence>
<dbReference type="EMBL" id="FONW01000010">
    <property type="protein sequence ID" value="SFF58981.1"/>
    <property type="molecule type" value="Genomic_DNA"/>
</dbReference>